<comment type="caution">
    <text evidence="2">The sequence shown here is derived from an EMBL/GenBank/DDBJ whole genome shotgun (WGS) entry which is preliminary data.</text>
</comment>
<reference evidence="2 3" key="1">
    <citation type="submission" date="2019-05" db="EMBL/GenBank/DDBJ databases">
        <title>Mikania micrantha, genome provides insights into the molecular mechanism of rapid growth.</title>
        <authorList>
            <person name="Liu B."/>
        </authorList>
    </citation>
    <scope>NUCLEOTIDE SEQUENCE [LARGE SCALE GENOMIC DNA]</scope>
    <source>
        <strain evidence="2">NLD-2019</strain>
        <tissue evidence="2">Leaf</tissue>
    </source>
</reference>
<evidence type="ECO:0000256" key="1">
    <source>
        <dbReference type="SAM" id="MobiDB-lite"/>
    </source>
</evidence>
<organism evidence="2 3">
    <name type="scientific">Mikania micrantha</name>
    <name type="common">bitter vine</name>
    <dbReference type="NCBI Taxonomy" id="192012"/>
    <lineage>
        <taxon>Eukaryota</taxon>
        <taxon>Viridiplantae</taxon>
        <taxon>Streptophyta</taxon>
        <taxon>Embryophyta</taxon>
        <taxon>Tracheophyta</taxon>
        <taxon>Spermatophyta</taxon>
        <taxon>Magnoliopsida</taxon>
        <taxon>eudicotyledons</taxon>
        <taxon>Gunneridae</taxon>
        <taxon>Pentapetalae</taxon>
        <taxon>asterids</taxon>
        <taxon>campanulids</taxon>
        <taxon>Asterales</taxon>
        <taxon>Asteraceae</taxon>
        <taxon>Asteroideae</taxon>
        <taxon>Heliantheae alliance</taxon>
        <taxon>Eupatorieae</taxon>
        <taxon>Mikania</taxon>
    </lineage>
</organism>
<feature type="compositionally biased region" description="Polar residues" evidence="1">
    <location>
        <begin position="588"/>
        <end position="600"/>
    </location>
</feature>
<evidence type="ECO:0008006" key="4">
    <source>
        <dbReference type="Google" id="ProtNLM"/>
    </source>
</evidence>
<dbReference type="PANTHER" id="PTHR35317:SF31">
    <property type="entry name" value="DUF4219 DOMAIN-CONTAINING PROTEIN"/>
    <property type="match status" value="1"/>
</dbReference>
<protein>
    <recommendedName>
        <fullName evidence="4">GAG-pre-integrase domain-containing protein</fullName>
    </recommendedName>
</protein>
<dbReference type="EMBL" id="SZYD01000006">
    <property type="protein sequence ID" value="KAD5961462.1"/>
    <property type="molecule type" value="Genomic_DNA"/>
</dbReference>
<name>A0A5N6P9W1_9ASTR</name>
<keyword evidence="3" id="KW-1185">Reference proteome</keyword>
<evidence type="ECO:0000313" key="2">
    <source>
        <dbReference type="EMBL" id="KAD5961462.1"/>
    </source>
</evidence>
<gene>
    <name evidence="2" type="ORF">E3N88_12935</name>
</gene>
<feature type="region of interest" description="Disordered" evidence="1">
    <location>
        <begin position="528"/>
        <end position="735"/>
    </location>
</feature>
<feature type="compositionally biased region" description="Basic and acidic residues" evidence="1">
    <location>
        <begin position="637"/>
        <end position="652"/>
    </location>
</feature>
<dbReference type="OrthoDB" id="1751476at2759"/>
<feature type="compositionally biased region" description="Basic and acidic residues" evidence="1">
    <location>
        <begin position="660"/>
        <end position="682"/>
    </location>
</feature>
<dbReference type="Proteomes" id="UP000326396">
    <property type="component" value="Linkage Group LG14"/>
</dbReference>
<proteinExistence type="predicted"/>
<accession>A0A5N6P9W1</accession>
<dbReference type="PANTHER" id="PTHR35317">
    <property type="entry name" value="OS04G0629600 PROTEIN"/>
    <property type="match status" value="1"/>
</dbReference>
<evidence type="ECO:0000313" key="3">
    <source>
        <dbReference type="Proteomes" id="UP000326396"/>
    </source>
</evidence>
<dbReference type="AlphaFoldDB" id="A0A5N6P9W1"/>
<dbReference type="Pfam" id="PF14223">
    <property type="entry name" value="Retrotran_gag_2"/>
    <property type="match status" value="1"/>
</dbReference>
<feature type="compositionally biased region" description="Basic residues" evidence="1">
    <location>
        <begin position="531"/>
        <end position="540"/>
    </location>
</feature>
<sequence length="867" mass="99369">MAALNKHDTENDTLNKPPMFTPEDYDTWKVRMEAFIRNQDFKLWKSVLEGPFVPTVPAAGAGGAPVPKDPALYSDEDYKRMEVDSKALWLIQMAIPNSIIHAFKKCKSAQELWNSLQQMYEGSEDVKENKKDMLKQKFENFCQQNNEKMTSQYLRYVQLVDELVAAGVKMENQDVIRKFLRSLPHAWNIYSVAIRRTKHLRTLKLSELFGILSAYQMEIDAQEPESLHVNSGSAALYAPINNPPYQKDLDGIPADDLEEMDINYQMAMISYRAKKFYQRTGRQSKKHNMKTGFGLDKSKLKCFNCQQLEQDFAYWSFQAEDASISNSALMANDSTSSFKVTDDMCTSKCLEKLNVFKRINSQLCNELESLQVVKANFSECERNYKEKIEEMEKTISSLKHEDTNKQCQINNLLERLTTAKTELVLAESYRDKFLSQGEKYEKLFRMSSTTELVNKNGAGLGYNKVEPPSAYTPIRDVRCKPVVNLVYDEELDILKVVQTDNFSDLNPCTSTCSDEDDVPIKPVKEKQVLKSNKRSKKTKKNQSVFDRPTNIQNGDISSDEYVTCPSDKSKRGRSKERKASFSGKLVNHQANKSVGKSKPSSARIEREKKKSWSRSSSSSEEQGRNPVNKVSEASTSDSRKKQVKRGFEKKLSEAITSDNQYKKASEKNGSEDQERKASEGKEHRKRITRRLPTNQRNLFPSEEEEKLRKQRPTGQQKPSHRKGRQTALPMTGQQESKSNLWIVDSGCSRHMTGNKTHLHKFEHSLAGVLLLEVIHWEDISQVCDEKHNMLFTEHECIVLKPGFVVPNDQILLRAPRRNNMYMLDMSTAAPLSNISCFVSKASLDESSFWHRRLCHVSSTSHLIMPRR</sequence>